<dbReference type="GO" id="GO:0016779">
    <property type="term" value="F:nucleotidyltransferase activity"/>
    <property type="evidence" value="ECO:0007669"/>
    <property type="project" value="UniProtKB-UniRule"/>
</dbReference>
<proteinExistence type="inferred from homology"/>
<keyword evidence="1 6" id="KW-1277">Toxin-antitoxin system</keyword>
<keyword evidence="3 6" id="KW-0808">Transferase</keyword>
<keyword evidence="2 6" id="KW-0328">Glycosyltransferase</keyword>
<reference evidence="8 9" key="1">
    <citation type="submission" date="2023-08" db="EMBL/GenBank/DDBJ databases">
        <title>Helicovermis profunda gen. nov., sp. nov., a novel mesophilic, fermentative bacterium within the Bacillota from a deep-sea hydrothermal vent chimney.</title>
        <authorList>
            <person name="Miyazaki U."/>
            <person name="Mizutani D."/>
            <person name="Hashimoto Y."/>
            <person name="Tame A."/>
            <person name="Sawayama S."/>
            <person name="Miyazaki J."/>
            <person name="Takai K."/>
            <person name="Nakagawa S."/>
        </authorList>
    </citation>
    <scope>NUCLEOTIDE SEQUENCE [LARGE SCALE GENOMIC DNA]</scope>
    <source>
        <strain evidence="8 9">S502</strain>
    </source>
</reference>
<dbReference type="RefSeq" id="WP_338537135.1">
    <property type="nucleotide sequence ID" value="NZ_AP028654.1"/>
</dbReference>
<feature type="domain" description="DarT" evidence="7">
    <location>
        <begin position="10"/>
        <end position="197"/>
    </location>
</feature>
<protein>
    <recommendedName>
        <fullName evidence="7">DarT domain-containing protein</fullName>
    </recommendedName>
</protein>
<evidence type="ECO:0000256" key="4">
    <source>
        <dbReference type="ARBA" id="ARBA00022695"/>
    </source>
</evidence>
<dbReference type="KEGG" id="hprf:HLPR_11600"/>
<accession>A0AAU9ELC1</accession>
<name>A0AAU9ELC1_9FIRM</name>
<feature type="binding site" evidence="6">
    <location>
        <position position="54"/>
    </location>
    <ligand>
        <name>NAD(+)</name>
        <dbReference type="ChEBI" id="CHEBI:57540"/>
    </ligand>
</feature>
<dbReference type="EMBL" id="AP028654">
    <property type="protein sequence ID" value="BEP28829.1"/>
    <property type="molecule type" value="Genomic_DNA"/>
</dbReference>
<dbReference type="PROSITE" id="PS52018">
    <property type="entry name" value="DART"/>
    <property type="match status" value="1"/>
</dbReference>
<dbReference type="Pfam" id="PF14487">
    <property type="entry name" value="DarT"/>
    <property type="match status" value="1"/>
</dbReference>
<evidence type="ECO:0000256" key="5">
    <source>
        <dbReference type="ARBA" id="ARBA00023125"/>
    </source>
</evidence>
<comment type="caution">
    <text evidence="6">Lacks conserved residue(s) required for the propagation of feature annotation.</text>
</comment>
<feature type="active site" evidence="6">
    <location>
        <position position="148"/>
    </location>
</feature>
<dbReference type="InterPro" id="IPR029494">
    <property type="entry name" value="DarT"/>
</dbReference>
<sequence>MAMRDIKNGKLLYHLTKLENLESIIKDGLLPRNELLRRKSLFKDVADSEIIDKRNILGLDKFTPFHFHPYSSFDVAVKSKYENDEFVYICITRKDAKHNDFKIIPIHPLSIDKLILYDYDEGMRAIDWEIMHSYGTENENIKHVKMAECLTDKVIPAKYFLSINVRNENIKNYVQKLLKKYNIVHKPPHVNIQCWLDKKM</sequence>
<dbReference type="GO" id="GO:0016757">
    <property type="term" value="F:glycosyltransferase activity"/>
    <property type="evidence" value="ECO:0007669"/>
    <property type="project" value="UniProtKB-UniRule"/>
</dbReference>
<dbReference type="GO" id="GO:0003677">
    <property type="term" value="F:DNA binding"/>
    <property type="evidence" value="ECO:0007669"/>
    <property type="project" value="UniProtKB-UniRule"/>
</dbReference>
<evidence type="ECO:0000256" key="1">
    <source>
        <dbReference type="ARBA" id="ARBA00022649"/>
    </source>
</evidence>
<feature type="binding site" evidence="6">
    <location>
        <begin position="14"/>
        <end position="16"/>
    </location>
    <ligand>
        <name>NAD(+)</name>
        <dbReference type="ChEBI" id="CHEBI:57540"/>
    </ligand>
</feature>
<evidence type="ECO:0000313" key="9">
    <source>
        <dbReference type="Proteomes" id="UP001321786"/>
    </source>
</evidence>
<evidence type="ECO:0000256" key="3">
    <source>
        <dbReference type="ARBA" id="ARBA00022679"/>
    </source>
</evidence>
<evidence type="ECO:0000313" key="8">
    <source>
        <dbReference type="EMBL" id="BEP28829.1"/>
    </source>
</evidence>
<feature type="active site" description="Proton acceptor" evidence="6">
    <location>
        <position position="54"/>
    </location>
</feature>
<keyword evidence="5 6" id="KW-0238">DNA-binding</keyword>
<comment type="catalytic activity">
    <reaction evidence="6">
        <text>a thymidine in DNA + NAD(+) = an N-(ADP-alpha-D-ribosyl)-thymidine in DNA + nicotinamide + H(+)</text>
        <dbReference type="Rhea" id="RHEA:71651"/>
        <dbReference type="Rhea" id="RHEA-COMP:13556"/>
        <dbReference type="Rhea" id="RHEA-COMP:18051"/>
        <dbReference type="ChEBI" id="CHEBI:15378"/>
        <dbReference type="ChEBI" id="CHEBI:17154"/>
        <dbReference type="ChEBI" id="CHEBI:57540"/>
        <dbReference type="ChEBI" id="CHEBI:137386"/>
        <dbReference type="ChEBI" id="CHEBI:191199"/>
    </reaction>
</comment>
<evidence type="ECO:0000256" key="2">
    <source>
        <dbReference type="ARBA" id="ARBA00022676"/>
    </source>
</evidence>
<organism evidence="8 9">
    <name type="scientific">Helicovermis profundi</name>
    <dbReference type="NCBI Taxonomy" id="3065157"/>
    <lineage>
        <taxon>Bacteria</taxon>
        <taxon>Bacillati</taxon>
        <taxon>Bacillota</taxon>
        <taxon>Clostridia</taxon>
        <taxon>Helicovermis</taxon>
    </lineage>
</organism>
<gene>
    <name evidence="8" type="ORF">HLPR_11600</name>
</gene>
<evidence type="ECO:0000259" key="7">
    <source>
        <dbReference type="PROSITE" id="PS52018"/>
    </source>
</evidence>
<dbReference type="AlphaFoldDB" id="A0AAU9ELC1"/>
<keyword evidence="9" id="KW-1185">Reference proteome</keyword>
<keyword evidence="4 6" id="KW-0548">Nucleotidyltransferase</keyword>
<evidence type="ECO:0000256" key="6">
    <source>
        <dbReference type="PROSITE-ProRule" id="PRU01362"/>
    </source>
</evidence>
<comment type="similarity">
    <text evidence="6">Belongs to the DarT ADP-ribosyltransferase family.</text>
</comment>
<dbReference type="Proteomes" id="UP001321786">
    <property type="component" value="Chromosome"/>
</dbReference>